<dbReference type="GO" id="GO:0016020">
    <property type="term" value="C:membrane"/>
    <property type="evidence" value="ECO:0007669"/>
    <property type="project" value="UniProtKB-UniRule"/>
</dbReference>
<dbReference type="PANTHER" id="PTHR35152">
    <property type="entry name" value="DOMAIN SIGNALLING PROTEIN, PUTATIVE (AFU_ORTHOLOGUE AFUA_5G11310)-RELATED"/>
    <property type="match status" value="1"/>
</dbReference>
<organism evidence="3 4">
    <name type="scientific">Catellatospora methionotrophica</name>
    <dbReference type="NCBI Taxonomy" id="121620"/>
    <lineage>
        <taxon>Bacteria</taxon>
        <taxon>Bacillati</taxon>
        <taxon>Actinomycetota</taxon>
        <taxon>Actinomycetes</taxon>
        <taxon>Micromonosporales</taxon>
        <taxon>Micromonosporaceae</taxon>
        <taxon>Catellatospora</taxon>
    </lineage>
</organism>
<feature type="transmembrane region" description="Helical" evidence="1">
    <location>
        <begin position="147"/>
        <end position="167"/>
    </location>
</feature>
<dbReference type="InterPro" id="IPR005330">
    <property type="entry name" value="MHYT_dom"/>
</dbReference>
<feature type="transmembrane region" description="Helical" evidence="1">
    <location>
        <begin position="83"/>
        <end position="103"/>
    </location>
</feature>
<dbReference type="Proteomes" id="UP000660339">
    <property type="component" value="Unassembled WGS sequence"/>
</dbReference>
<feature type="transmembrane region" description="Helical" evidence="1">
    <location>
        <begin position="174"/>
        <end position="192"/>
    </location>
</feature>
<keyword evidence="1" id="KW-0472">Membrane</keyword>
<evidence type="ECO:0000256" key="1">
    <source>
        <dbReference type="PROSITE-ProRule" id="PRU00244"/>
    </source>
</evidence>
<evidence type="ECO:0000259" key="2">
    <source>
        <dbReference type="PROSITE" id="PS50924"/>
    </source>
</evidence>
<dbReference type="PROSITE" id="PS50924">
    <property type="entry name" value="MHYT"/>
    <property type="match status" value="1"/>
</dbReference>
<evidence type="ECO:0000313" key="3">
    <source>
        <dbReference type="EMBL" id="GIG13710.1"/>
    </source>
</evidence>
<dbReference type="PANTHER" id="PTHR35152:SF1">
    <property type="entry name" value="DOMAIN SIGNALLING PROTEIN, PUTATIVE (AFU_ORTHOLOGUE AFUA_5G11310)-RELATED"/>
    <property type="match status" value="1"/>
</dbReference>
<dbReference type="RefSeq" id="WP_166382984.1">
    <property type="nucleotide sequence ID" value="NZ_BAAATT010000014.1"/>
</dbReference>
<feature type="transmembrane region" description="Helical" evidence="1">
    <location>
        <begin position="212"/>
        <end position="237"/>
    </location>
</feature>
<feature type="domain" description="MHYT" evidence="2">
    <location>
        <begin position="9"/>
        <end position="200"/>
    </location>
</feature>
<dbReference type="Pfam" id="PF03707">
    <property type="entry name" value="MHYT"/>
    <property type="match status" value="3"/>
</dbReference>
<feature type="transmembrane region" description="Helical" evidence="1">
    <location>
        <begin position="47"/>
        <end position="71"/>
    </location>
</feature>
<comment type="caution">
    <text evidence="3">The sequence shown here is derived from an EMBL/GenBank/DDBJ whole genome shotgun (WGS) entry which is preliminary data.</text>
</comment>
<accession>A0A8J3LJA4</accession>
<feature type="transmembrane region" description="Helical" evidence="1">
    <location>
        <begin position="15"/>
        <end position="35"/>
    </location>
</feature>
<evidence type="ECO:0000313" key="4">
    <source>
        <dbReference type="Proteomes" id="UP000660339"/>
    </source>
</evidence>
<keyword evidence="1" id="KW-0812">Transmembrane</keyword>
<keyword evidence="4" id="KW-1185">Reference proteome</keyword>
<sequence>MAEVHHFAYGWFNPVTAYLMAFIGSLLGLVCTARARRAPTTGRRARWLVIAALSIGGTGIWLMHFMAIIGFDVPHSPVRYDPVVTFISLALAIVTVGIGLFIVGQGRRSATRIVAGGGFTGLGVVAMHYSGMAAMRVAGHVSYDLGMVAASVLIAVVAATVALWFTVTVSSMRAIVGAAAVMGLAVCGMHYTGMAAIRVTLDTDGTGQVSGLSPFVLIVPIVLLSALCLIGVTFNALQAMTQEEFDGVEATRVRHRAQVPASVIPGPRGSAEPQRAPVNPPFSLARALADRNRTKIPR</sequence>
<dbReference type="AlphaFoldDB" id="A0A8J3LJA4"/>
<gene>
    <name evidence="3" type="ORF">Cme02nite_20420</name>
</gene>
<protein>
    <submittedName>
        <fullName evidence="3">Membrane protein</fullName>
    </submittedName>
</protein>
<feature type="transmembrane region" description="Helical" evidence="1">
    <location>
        <begin position="115"/>
        <end position="135"/>
    </location>
</feature>
<reference evidence="3" key="1">
    <citation type="submission" date="2021-01" db="EMBL/GenBank/DDBJ databases">
        <title>Whole genome shotgun sequence of Catellatospora methionotrophica NBRC 14553.</title>
        <authorList>
            <person name="Komaki H."/>
            <person name="Tamura T."/>
        </authorList>
    </citation>
    <scope>NUCLEOTIDE SEQUENCE</scope>
    <source>
        <strain evidence="3">NBRC 14553</strain>
    </source>
</reference>
<dbReference type="EMBL" id="BONJ01000007">
    <property type="protein sequence ID" value="GIG13710.1"/>
    <property type="molecule type" value="Genomic_DNA"/>
</dbReference>
<name>A0A8J3LJA4_9ACTN</name>
<proteinExistence type="predicted"/>
<keyword evidence="1" id="KW-1133">Transmembrane helix</keyword>